<name>A0A151MS44_ALLMI</name>
<proteinExistence type="predicted"/>
<reference evidence="1 2" key="1">
    <citation type="journal article" date="2012" name="Genome Biol.">
        <title>Sequencing three crocodilian genomes to illuminate the evolution of archosaurs and amniotes.</title>
        <authorList>
            <person name="St John J.A."/>
            <person name="Braun E.L."/>
            <person name="Isberg S.R."/>
            <person name="Miles L.G."/>
            <person name="Chong A.Y."/>
            <person name="Gongora J."/>
            <person name="Dalzell P."/>
            <person name="Moran C."/>
            <person name="Bed'hom B."/>
            <person name="Abzhanov A."/>
            <person name="Burgess S.C."/>
            <person name="Cooksey A.M."/>
            <person name="Castoe T.A."/>
            <person name="Crawford N.G."/>
            <person name="Densmore L.D."/>
            <person name="Drew J.C."/>
            <person name="Edwards S.V."/>
            <person name="Faircloth B.C."/>
            <person name="Fujita M.K."/>
            <person name="Greenwold M.J."/>
            <person name="Hoffmann F.G."/>
            <person name="Howard J.M."/>
            <person name="Iguchi T."/>
            <person name="Janes D.E."/>
            <person name="Khan S.Y."/>
            <person name="Kohno S."/>
            <person name="de Koning A.J."/>
            <person name="Lance S.L."/>
            <person name="McCarthy F.M."/>
            <person name="McCormack J.E."/>
            <person name="Merchant M.E."/>
            <person name="Peterson D.G."/>
            <person name="Pollock D.D."/>
            <person name="Pourmand N."/>
            <person name="Raney B.J."/>
            <person name="Roessler K.A."/>
            <person name="Sanford J.R."/>
            <person name="Sawyer R.H."/>
            <person name="Schmidt C.J."/>
            <person name="Triplett E.W."/>
            <person name="Tuberville T.D."/>
            <person name="Venegas-Anaya M."/>
            <person name="Howard J.T."/>
            <person name="Jarvis E.D."/>
            <person name="Guillette L.J.Jr."/>
            <person name="Glenn T.C."/>
            <person name="Green R.E."/>
            <person name="Ray D.A."/>
        </authorList>
    </citation>
    <scope>NUCLEOTIDE SEQUENCE [LARGE SCALE GENOMIC DNA]</scope>
    <source>
        <strain evidence="1">KSC_2009_1</strain>
    </source>
</reference>
<accession>A0A151MS44</accession>
<protein>
    <submittedName>
        <fullName evidence="1">Uncharacterized protein</fullName>
    </submittedName>
</protein>
<evidence type="ECO:0000313" key="2">
    <source>
        <dbReference type="Proteomes" id="UP000050525"/>
    </source>
</evidence>
<dbReference type="EMBL" id="AKHW03005226">
    <property type="protein sequence ID" value="KYO27351.1"/>
    <property type="molecule type" value="Genomic_DNA"/>
</dbReference>
<organism evidence="1 2">
    <name type="scientific">Alligator mississippiensis</name>
    <name type="common">American alligator</name>
    <dbReference type="NCBI Taxonomy" id="8496"/>
    <lineage>
        <taxon>Eukaryota</taxon>
        <taxon>Metazoa</taxon>
        <taxon>Chordata</taxon>
        <taxon>Craniata</taxon>
        <taxon>Vertebrata</taxon>
        <taxon>Euteleostomi</taxon>
        <taxon>Archelosauria</taxon>
        <taxon>Archosauria</taxon>
        <taxon>Crocodylia</taxon>
        <taxon>Alligatoridae</taxon>
        <taxon>Alligatorinae</taxon>
        <taxon>Alligator</taxon>
    </lineage>
</organism>
<sequence>MRALPPPSRHVTTEDVQFSQTELQPVHFHLCPSHIYSLGKRLFNKSLHDLGFRVKSRLQANCPVMFNLAAVLIRMTSKAAIPRPSWSAGNCTINQLIAQEL</sequence>
<dbReference type="AlphaFoldDB" id="A0A151MS44"/>
<gene>
    <name evidence="1" type="ORF">Y1Q_0021268</name>
</gene>
<keyword evidence="2" id="KW-1185">Reference proteome</keyword>
<evidence type="ECO:0000313" key="1">
    <source>
        <dbReference type="EMBL" id="KYO27351.1"/>
    </source>
</evidence>
<dbReference type="Proteomes" id="UP000050525">
    <property type="component" value="Unassembled WGS sequence"/>
</dbReference>
<comment type="caution">
    <text evidence="1">The sequence shown here is derived from an EMBL/GenBank/DDBJ whole genome shotgun (WGS) entry which is preliminary data.</text>
</comment>